<feature type="region of interest" description="Disordered" evidence="1">
    <location>
        <begin position="25"/>
        <end position="52"/>
    </location>
</feature>
<comment type="caution">
    <text evidence="2">The sequence shown here is derived from an EMBL/GenBank/DDBJ whole genome shotgun (WGS) entry which is preliminary data.</text>
</comment>
<dbReference type="Proteomes" id="UP000605361">
    <property type="component" value="Unassembled WGS sequence"/>
</dbReference>
<accession>A0A931F143</accession>
<feature type="compositionally biased region" description="Acidic residues" evidence="1">
    <location>
        <begin position="194"/>
        <end position="224"/>
    </location>
</feature>
<dbReference type="AlphaFoldDB" id="A0A931F143"/>
<dbReference type="EMBL" id="JADOGI010000053">
    <property type="protein sequence ID" value="MBF8187806.1"/>
    <property type="molecule type" value="Genomic_DNA"/>
</dbReference>
<keyword evidence="3" id="KW-1185">Reference proteome</keyword>
<name>A0A931F143_9ACTN</name>
<feature type="compositionally biased region" description="Polar residues" evidence="1">
    <location>
        <begin position="121"/>
        <end position="133"/>
    </location>
</feature>
<feature type="compositionally biased region" description="Low complexity" evidence="1">
    <location>
        <begin position="25"/>
        <end position="49"/>
    </location>
</feature>
<feature type="compositionally biased region" description="Low complexity" evidence="1">
    <location>
        <begin position="178"/>
        <end position="193"/>
    </location>
</feature>
<organism evidence="2 3">
    <name type="scientific">Nonomuraea cypriaca</name>
    <dbReference type="NCBI Taxonomy" id="1187855"/>
    <lineage>
        <taxon>Bacteria</taxon>
        <taxon>Bacillati</taxon>
        <taxon>Actinomycetota</taxon>
        <taxon>Actinomycetes</taxon>
        <taxon>Streptosporangiales</taxon>
        <taxon>Streptosporangiaceae</taxon>
        <taxon>Nonomuraea</taxon>
    </lineage>
</organism>
<evidence type="ECO:0000256" key="1">
    <source>
        <dbReference type="SAM" id="MobiDB-lite"/>
    </source>
</evidence>
<evidence type="ECO:0000313" key="2">
    <source>
        <dbReference type="EMBL" id="MBF8187806.1"/>
    </source>
</evidence>
<sequence length="312" mass="31119">MAIHIAEIAATEIVPADAETAAAIPADAGPVAAPDGPDAAAPDTDPGTDTDGRVTAAWAALNAEPGGSATVIGAAAGLSRMVAGKILNQFEAEGRARREPGLNDGQTRGRAADRWYPITVSSGDAASSDTIASDGTAPGTSDGDMPETAPAVPDADATGTASAIPDADTVPAPEETLPAAAVNSAEPAPAAEPTGEEDLIEEMPDLPEDVTGDDAPGEGPDPADDAPIPVADADTSEPVTRPLSEPDVSEPDASGPVSEPTADDPAWVRVRAELAELSDLFGGVALAKTEGNDVMALGCLEMAMARVASVHR</sequence>
<gene>
    <name evidence="2" type="ORF">ITP53_19120</name>
</gene>
<proteinExistence type="predicted"/>
<feature type="non-terminal residue" evidence="2">
    <location>
        <position position="312"/>
    </location>
</feature>
<feature type="region of interest" description="Disordered" evidence="1">
    <location>
        <begin position="121"/>
        <end position="265"/>
    </location>
</feature>
<reference evidence="2" key="1">
    <citation type="submission" date="2020-11" db="EMBL/GenBank/DDBJ databases">
        <title>Whole-genome analyses of Nonomuraea sp. K274.</title>
        <authorList>
            <person name="Veyisoglu A."/>
        </authorList>
    </citation>
    <scope>NUCLEOTIDE SEQUENCE</scope>
    <source>
        <strain evidence="2">K274</strain>
    </source>
</reference>
<evidence type="ECO:0000313" key="3">
    <source>
        <dbReference type="Proteomes" id="UP000605361"/>
    </source>
</evidence>
<protein>
    <submittedName>
        <fullName evidence="2">Uncharacterized protein</fullName>
    </submittedName>
</protein>